<name>A0A423VZN7_9PEZI</name>
<dbReference type="EMBL" id="LKEA01000032">
    <property type="protein sequence ID" value="ROV96556.1"/>
    <property type="molecule type" value="Genomic_DNA"/>
</dbReference>
<evidence type="ECO:0000313" key="1">
    <source>
        <dbReference type="EMBL" id="ROV96556.1"/>
    </source>
</evidence>
<protein>
    <recommendedName>
        <fullName evidence="3">Caspase family p20 domain-containing protein</fullName>
    </recommendedName>
</protein>
<gene>
    <name evidence="1" type="ORF">VMCG_07814</name>
</gene>
<sequence length="256" mass="28799">MSLSSAFVSDESDRTDTTSIELIDCPNPCIHHPISHKAPDGLDFPHLNSLKEFVADFADGIKNVFPRRTRNYDRAHALFISWDDDDLDTEGEIVDLEALLKEHFRFTAEAKDFTTSHFKIPSKEYCFQLLEGELVFRRNLYALEESDLLIIYYGGHGKLDKQGHAIWYAFQGPSNAKGGQNPASLDWTRLQGTISQCDGNILLILDSCYATTIGGFHSEWKGIKELLAASGKHDRTTGVSSNSFTRAIIRELKQLQ</sequence>
<evidence type="ECO:0008006" key="3">
    <source>
        <dbReference type="Google" id="ProtNLM"/>
    </source>
</evidence>
<evidence type="ECO:0000313" key="2">
    <source>
        <dbReference type="Proteomes" id="UP000283895"/>
    </source>
</evidence>
<reference evidence="1 2" key="1">
    <citation type="submission" date="2015-09" db="EMBL/GenBank/DDBJ databases">
        <title>Host preference determinants of Valsa canker pathogens revealed by comparative genomics.</title>
        <authorList>
            <person name="Yin Z."/>
            <person name="Huang L."/>
        </authorList>
    </citation>
    <scope>NUCLEOTIDE SEQUENCE [LARGE SCALE GENOMIC DNA]</scope>
    <source>
        <strain evidence="1 2">03-1</strain>
    </source>
</reference>
<organism evidence="1 2">
    <name type="scientific">Cytospora schulzeri</name>
    <dbReference type="NCBI Taxonomy" id="448051"/>
    <lineage>
        <taxon>Eukaryota</taxon>
        <taxon>Fungi</taxon>
        <taxon>Dikarya</taxon>
        <taxon>Ascomycota</taxon>
        <taxon>Pezizomycotina</taxon>
        <taxon>Sordariomycetes</taxon>
        <taxon>Sordariomycetidae</taxon>
        <taxon>Diaporthales</taxon>
        <taxon>Cytosporaceae</taxon>
        <taxon>Cytospora</taxon>
    </lineage>
</organism>
<dbReference type="STRING" id="356882.A0A423VZN7"/>
<dbReference type="OrthoDB" id="1911848at2759"/>
<proteinExistence type="predicted"/>
<dbReference type="Proteomes" id="UP000283895">
    <property type="component" value="Unassembled WGS sequence"/>
</dbReference>
<comment type="caution">
    <text evidence="1">The sequence shown here is derived from an EMBL/GenBank/DDBJ whole genome shotgun (WGS) entry which is preliminary data.</text>
</comment>
<accession>A0A423VZN7</accession>
<keyword evidence="2" id="KW-1185">Reference proteome</keyword>
<dbReference type="AlphaFoldDB" id="A0A423VZN7"/>